<evidence type="ECO:0000313" key="1">
    <source>
        <dbReference type="EMBL" id="QDX27256.1"/>
    </source>
</evidence>
<gene>
    <name evidence="1" type="ORF">FPZ54_15420</name>
</gene>
<name>A0A518RIF9_9SPHN</name>
<reference evidence="1 2" key="1">
    <citation type="submission" date="2019-07" db="EMBL/GenBank/DDBJ databases">
        <title>Sphingomonas alkalisoli sp. nov., isolated from rhizosphere soil of Suaedae salsa.</title>
        <authorList>
            <person name="Zhang H."/>
            <person name="Xu L."/>
            <person name="Zhang J.-X."/>
            <person name="Sun J.-Q."/>
        </authorList>
    </citation>
    <scope>NUCLEOTIDE SEQUENCE [LARGE SCALE GENOMIC DNA]</scope>
    <source>
        <strain evidence="1 2">XS-10</strain>
    </source>
</reference>
<dbReference type="KEGG" id="ssua:FPZ54_15420"/>
<evidence type="ECO:0000313" key="2">
    <source>
        <dbReference type="Proteomes" id="UP000318055"/>
    </source>
</evidence>
<dbReference type="AlphaFoldDB" id="A0A518RIF9"/>
<dbReference type="Proteomes" id="UP000318055">
    <property type="component" value="Chromosome"/>
</dbReference>
<dbReference type="EMBL" id="CP042239">
    <property type="protein sequence ID" value="QDX27256.1"/>
    <property type="molecule type" value="Genomic_DNA"/>
</dbReference>
<proteinExistence type="predicted"/>
<dbReference type="OrthoDB" id="6401849at2"/>
<accession>A0A518RIF9</accession>
<sequence length="87" mass="9938">MKKGHGLRRALPLVARADLESMPTGALLARLKRLRWCEDSPESSDLLEEERASASHMILFKTDPAWRRAYTDLKDVLATREHLDVKP</sequence>
<organism evidence="1 2">
    <name type="scientific">Sphingomonas suaedae</name>
    <dbReference type="NCBI Taxonomy" id="2599297"/>
    <lineage>
        <taxon>Bacteria</taxon>
        <taxon>Pseudomonadati</taxon>
        <taxon>Pseudomonadota</taxon>
        <taxon>Alphaproteobacteria</taxon>
        <taxon>Sphingomonadales</taxon>
        <taxon>Sphingomonadaceae</taxon>
        <taxon>Sphingomonas</taxon>
    </lineage>
</organism>
<keyword evidence="2" id="KW-1185">Reference proteome</keyword>
<protein>
    <submittedName>
        <fullName evidence="1">Uncharacterized protein</fullName>
    </submittedName>
</protein>